<comment type="caution">
    <text evidence="2">The sequence shown here is derived from an EMBL/GenBank/DDBJ whole genome shotgun (WGS) entry which is preliminary data.</text>
</comment>
<dbReference type="RefSeq" id="WP_127699751.1">
    <property type="nucleotide sequence ID" value="NZ_SACS01000014.1"/>
</dbReference>
<evidence type="ECO:0000313" key="3">
    <source>
        <dbReference type="Proteomes" id="UP000283077"/>
    </source>
</evidence>
<accession>A0A437QMC2</accession>
<sequence length="290" mass="31446">MHHQSSTTGRNQRLATLFIWLFGIALNGCGGSDNADIAVNPPPVQTVPQNPPPAPPPPSMPPANLAVPDNRTVSEFRVVLLGNSHVAYNNLAGLLKHLLQTGRPQARVHTQTAGGAGYLDERLNDKVTLPLLTQQSWSHVILQGQKYSTSGLYYYPIDAALYWVALAKSQQATPILFPEHATSGHKTEGARVYQLHQSIMQREAACLAPVPQAWESSLAQWVDIPLHMNDGNHANQAGSVLTAMLFYQVITGNPADQLPYIADLGLPASVQQRLAQQASASLQQYPACPF</sequence>
<feature type="region of interest" description="Disordered" evidence="1">
    <location>
        <begin position="37"/>
        <end position="63"/>
    </location>
</feature>
<dbReference type="InterPro" id="IPR036514">
    <property type="entry name" value="SGNH_hydro_sf"/>
</dbReference>
<dbReference type="Gene3D" id="3.40.50.1110">
    <property type="entry name" value="SGNH hydrolase"/>
    <property type="match status" value="1"/>
</dbReference>
<dbReference type="EMBL" id="SACS01000014">
    <property type="protein sequence ID" value="RVU35590.1"/>
    <property type="molecule type" value="Genomic_DNA"/>
</dbReference>
<evidence type="ECO:0000313" key="2">
    <source>
        <dbReference type="EMBL" id="RVU35590.1"/>
    </source>
</evidence>
<proteinExistence type="predicted"/>
<dbReference type="AlphaFoldDB" id="A0A437QMC2"/>
<name>A0A437QMC2_9GAMM</name>
<evidence type="ECO:0008006" key="4">
    <source>
        <dbReference type="Google" id="ProtNLM"/>
    </source>
</evidence>
<protein>
    <recommendedName>
        <fullName evidence="4">SGNH/GDSL hydrolase family protein</fullName>
    </recommendedName>
</protein>
<reference evidence="2 3" key="1">
    <citation type="submission" date="2019-01" db="EMBL/GenBank/DDBJ databases">
        <authorList>
            <person name="Chen W.-M."/>
        </authorList>
    </citation>
    <scope>NUCLEOTIDE SEQUENCE [LARGE SCALE GENOMIC DNA]</scope>
    <source>
        <strain evidence="2 3">KYPC3</strain>
    </source>
</reference>
<dbReference type="GO" id="GO:0016788">
    <property type="term" value="F:hydrolase activity, acting on ester bonds"/>
    <property type="evidence" value="ECO:0007669"/>
    <property type="project" value="UniProtKB-ARBA"/>
</dbReference>
<gene>
    <name evidence="2" type="ORF">EOE67_13425</name>
</gene>
<dbReference type="Proteomes" id="UP000283077">
    <property type="component" value="Unassembled WGS sequence"/>
</dbReference>
<feature type="compositionally biased region" description="Pro residues" evidence="1">
    <location>
        <begin position="40"/>
        <end position="61"/>
    </location>
</feature>
<organism evidence="2 3">
    <name type="scientific">Rheinheimera riviphila</name>
    <dbReference type="NCBI Taxonomy" id="1834037"/>
    <lineage>
        <taxon>Bacteria</taxon>
        <taxon>Pseudomonadati</taxon>
        <taxon>Pseudomonadota</taxon>
        <taxon>Gammaproteobacteria</taxon>
        <taxon>Chromatiales</taxon>
        <taxon>Chromatiaceae</taxon>
        <taxon>Rheinheimera</taxon>
    </lineage>
</organism>
<dbReference type="OrthoDB" id="7443339at2"/>
<keyword evidence="3" id="KW-1185">Reference proteome</keyword>
<evidence type="ECO:0000256" key="1">
    <source>
        <dbReference type="SAM" id="MobiDB-lite"/>
    </source>
</evidence>